<gene>
    <name evidence="1" type="ORF">ACFQND_12790</name>
</gene>
<dbReference type="EMBL" id="JBHSRS010000067">
    <property type="protein sequence ID" value="MFC6282103.1"/>
    <property type="molecule type" value="Genomic_DNA"/>
</dbReference>
<proteinExistence type="predicted"/>
<dbReference type="Proteomes" id="UP001596270">
    <property type="component" value="Unassembled WGS sequence"/>
</dbReference>
<organism evidence="1 2">
    <name type="scientific">Polaromonas aquatica</name>
    <dbReference type="NCBI Taxonomy" id="332657"/>
    <lineage>
        <taxon>Bacteria</taxon>
        <taxon>Pseudomonadati</taxon>
        <taxon>Pseudomonadota</taxon>
        <taxon>Betaproteobacteria</taxon>
        <taxon>Burkholderiales</taxon>
        <taxon>Comamonadaceae</taxon>
        <taxon>Polaromonas</taxon>
    </lineage>
</organism>
<name>A0ABW1TYY9_9BURK</name>
<accession>A0ABW1TYY9</accession>
<keyword evidence="2" id="KW-1185">Reference proteome</keyword>
<protein>
    <submittedName>
        <fullName evidence="1">Uncharacterized protein</fullName>
    </submittedName>
</protein>
<comment type="caution">
    <text evidence="1">The sequence shown here is derived from an EMBL/GenBank/DDBJ whole genome shotgun (WGS) entry which is preliminary data.</text>
</comment>
<dbReference type="RefSeq" id="WP_371435872.1">
    <property type="nucleotide sequence ID" value="NZ_JBHSRS010000067.1"/>
</dbReference>
<evidence type="ECO:0000313" key="1">
    <source>
        <dbReference type="EMBL" id="MFC6282103.1"/>
    </source>
</evidence>
<evidence type="ECO:0000313" key="2">
    <source>
        <dbReference type="Proteomes" id="UP001596270"/>
    </source>
</evidence>
<reference evidence="2" key="1">
    <citation type="journal article" date="2019" name="Int. J. Syst. Evol. Microbiol.">
        <title>The Global Catalogue of Microorganisms (GCM) 10K type strain sequencing project: providing services to taxonomists for standard genome sequencing and annotation.</title>
        <authorList>
            <consortium name="The Broad Institute Genomics Platform"/>
            <consortium name="The Broad Institute Genome Sequencing Center for Infectious Disease"/>
            <person name="Wu L."/>
            <person name="Ma J."/>
        </authorList>
    </citation>
    <scope>NUCLEOTIDE SEQUENCE [LARGE SCALE GENOMIC DNA]</scope>
    <source>
        <strain evidence="2">CCUG 39402</strain>
    </source>
</reference>
<sequence length="209" mass="23222">MNAKHTPSPPPPHKLADWLHQQFLQRAAPPAYDGPSPWADSNLSSALTRAVLPTIDLTFTRREVESGRIGSAVDRLMALTDTPMACAQNMSRLRLAFSGYNREPHEIAQIRAIAHFFQAITTQWPYWMHFLSPQADNMATLLSLNFNPLIVNVQGERVNAHIELSEPAIANFQTMAQATINLHNAMAAPQHITQTMGSQLRHALCLVLA</sequence>